<dbReference type="InterPro" id="IPR044996">
    <property type="entry name" value="COQ10-like"/>
</dbReference>
<feature type="compositionally biased region" description="Basic and acidic residues" evidence="4">
    <location>
        <begin position="184"/>
        <end position="201"/>
    </location>
</feature>
<comment type="function">
    <text evidence="3">Required for the function of coenzyme Q in the respiratory chain. May serve as a chaperone or may be involved in the transport of Q6 from its site of synthesis to the catalytic sites of the respiratory complexes.</text>
</comment>
<dbReference type="Proteomes" id="UP000799436">
    <property type="component" value="Unassembled WGS sequence"/>
</dbReference>
<evidence type="ECO:0000256" key="1">
    <source>
        <dbReference type="ARBA" id="ARBA00006885"/>
    </source>
</evidence>
<evidence type="ECO:0000313" key="7">
    <source>
        <dbReference type="Proteomes" id="UP000799436"/>
    </source>
</evidence>
<name>A0A6G1L8P8_9PEZI</name>
<evidence type="ECO:0000256" key="4">
    <source>
        <dbReference type="SAM" id="MobiDB-lite"/>
    </source>
</evidence>
<dbReference type="EMBL" id="ML995835">
    <property type="protein sequence ID" value="KAF2769247.1"/>
    <property type="molecule type" value="Genomic_DNA"/>
</dbReference>
<dbReference type="PANTHER" id="PTHR12901">
    <property type="entry name" value="SPERM PROTEIN HOMOLOG"/>
    <property type="match status" value="1"/>
</dbReference>
<dbReference type="GO" id="GO:0048039">
    <property type="term" value="F:ubiquinone binding"/>
    <property type="evidence" value="ECO:0007669"/>
    <property type="project" value="InterPro"/>
</dbReference>
<evidence type="ECO:0000256" key="3">
    <source>
        <dbReference type="ARBA" id="ARBA00024947"/>
    </source>
</evidence>
<dbReference type="OrthoDB" id="292693at2759"/>
<gene>
    <name evidence="6" type="ORF">EJ03DRAFT_374608</name>
</gene>
<reference evidence="6" key="1">
    <citation type="journal article" date="2020" name="Stud. Mycol.">
        <title>101 Dothideomycetes genomes: a test case for predicting lifestyles and emergence of pathogens.</title>
        <authorList>
            <person name="Haridas S."/>
            <person name="Albert R."/>
            <person name="Binder M."/>
            <person name="Bloem J."/>
            <person name="Labutti K."/>
            <person name="Salamov A."/>
            <person name="Andreopoulos B."/>
            <person name="Baker S."/>
            <person name="Barry K."/>
            <person name="Bills G."/>
            <person name="Bluhm B."/>
            <person name="Cannon C."/>
            <person name="Castanera R."/>
            <person name="Culley D."/>
            <person name="Daum C."/>
            <person name="Ezra D."/>
            <person name="Gonzalez J."/>
            <person name="Henrissat B."/>
            <person name="Kuo A."/>
            <person name="Liang C."/>
            <person name="Lipzen A."/>
            <person name="Lutzoni F."/>
            <person name="Magnuson J."/>
            <person name="Mondo S."/>
            <person name="Nolan M."/>
            <person name="Ohm R."/>
            <person name="Pangilinan J."/>
            <person name="Park H.-J."/>
            <person name="Ramirez L."/>
            <person name="Alfaro M."/>
            <person name="Sun H."/>
            <person name="Tritt A."/>
            <person name="Yoshinaga Y."/>
            <person name="Zwiers L.-H."/>
            <person name="Turgeon B."/>
            <person name="Goodwin S."/>
            <person name="Spatafora J."/>
            <person name="Crous P."/>
            <person name="Grigoriev I."/>
        </authorList>
    </citation>
    <scope>NUCLEOTIDE SEQUENCE</scope>
    <source>
        <strain evidence="6">CBS 116005</strain>
    </source>
</reference>
<protein>
    <recommendedName>
        <fullName evidence="5">Coenzyme Q-binding protein COQ10 START domain-containing protein</fullName>
    </recommendedName>
</protein>
<dbReference type="InterPro" id="IPR005031">
    <property type="entry name" value="COQ10_START"/>
</dbReference>
<dbReference type="CDD" id="cd07813">
    <property type="entry name" value="COQ10p_like"/>
    <property type="match status" value="1"/>
</dbReference>
<dbReference type="AlphaFoldDB" id="A0A6G1L8P8"/>
<accession>A0A6G1L8P8</accession>
<evidence type="ECO:0000313" key="6">
    <source>
        <dbReference type="EMBL" id="KAF2769247.1"/>
    </source>
</evidence>
<feature type="region of interest" description="Disordered" evidence="4">
    <location>
        <begin position="174"/>
        <end position="201"/>
    </location>
</feature>
<sequence>MQSFRPSLTTLLQQYPRTTCRLSSLRKHHRTFVSNPFSGPQTLTATRTLQHPSKLIYSIISDVASYPHFLPYCQNSMVTKYSSPHPVDSKQYPEEATLTIGFTPDVSDTYTSRVYCVPYETVEAVSGLTNTTLPAADIAHHSLRPTDADEDPARKHTVLTHLLTRWTLRPYPYKPPPLGSLHPETTHKNHEETSELPGQEKTEVNLTIEYQFANPMYAALSTAASATVADKMIQAFETRVRSVVEGPGHAQGLGRKDGFRKKR</sequence>
<organism evidence="6 7">
    <name type="scientific">Teratosphaeria nubilosa</name>
    <dbReference type="NCBI Taxonomy" id="161662"/>
    <lineage>
        <taxon>Eukaryota</taxon>
        <taxon>Fungi</taxon>
        <taxon>Dikarya</taxon>
        <taxon>Ascomycota</taxon>
        <taxon>Pezizomycotina</taxon>
        <taxon>Dothideomycetes</taxon>
        <taxon>Dothideomycetidae</taxon>
        <taxon>Mycosphaerellales</taxon>
        <taxon>Teratosphaeriaceae</taxon>
        <taxon>Teratosphaeria</taxon>
    </lineage>
</organism>
<dbReference type="Gene3D" id="3.30.530.20">
    <property type="match status" value="1"/>
</dbReference>
<dbReference type="GO" id="GO:0045333">
    <property type="term" value="P:cellular respiration"/>
    <property type="evidence" value="ECO:0007669"/>
    <property type="project" value="InterPro"/>
</dbReference>
<dbReference type="InterPro" id="IPR023393">
    <property type="entry name" value="START-like_dom_sf"/>
</dbReference>
<comment type="subunit">
    <text evidence="2">Interacts with coenzyme Q.</text>
</comment>
<evidence type="ECO:0000256" key="2">
    <source>
        <dbReference type="ARBA" id="ARBA00011814"/>
    </source>
</evidence>
<comment type="similarity">
    <text evidence="1">Belongs to the COQ10 family.</text>
</comment>
<keyword evidence="7" id="KW-1185">Reference proteome</keyword>
<evidence type="ECO:0000259" key="5">
    <source>
        <dbReference type="Pfam" id="PF03364"/>
    </source>
</evidence>
<dbReference type="PANTHER" id="PTHR12901:SF10">
    <property type="entry name" value="COENZYME Q-BINDING PROTEIN COQ10, MITOCHONDRIAL"/>
    <property type="match status" value="1"/>
</dbReference>
<dbReference type="SUPFAM" id="SSF55961">
    <property type="entry name" value="Bet v1-like"/>
    <property type="match status" value="1"/>
</dbReference>
<feature type="domain" description="Coenzyme Q-binding protein COQ10 START" evidence="5">
    <location>
        <begin position="50"/>
        <end position="237"/>
    </location>
</feature>
<dbReference type="GO" id="GO:0005739">
    <property type="term" value="C:mitochondrion"/>
    <property type="evidence" value="ECO:0007669"/>
    <property type="project" value="TreeGrafter"/>
</dbReference>
<proteinExistence type="inferred from homology"/>
<dbReference type="Pfam" id="PF03364">
    <property type="entry name" value="Polyketide_cyc"/>
    <property type="match status" value="1"/>
</dbReference>